<dbReference type="InterPro" id="IPR051277">
    <property type="entry name" value="SEZ6_CSMD_C4BPB_Regulators"/>
</dbReference>
<keyword evidence="2" id="KW-0732">Signal</keyword>
<evidence type="ECO:0000256" key="5">
    <source>
        <dbReference type="PROSITE-ProRule" id="PRU00302"/>
    </source>
</evidence>
<dbReference type="SMART" id="SM00032">
    <property type="entry name" value="CCP"/>
    <property type="match status" value="4"/>
</dbReference>
<evidence type="ECO:0000313" key="7">
    <source>
        <dbReference type="Ensembl" id="ENSXCOP00000003990.1"/>
    </source>
</evidence>
<dbReference type="CDD" id="cd00033">
    <property type="entry name" value="CCP"/>
    <property type="match status" value="4"/>
</dbReference>
<feature type="domain" description="Sushi" evidence="6">
    <location>
        <begin position="125"/>
        <end position="182"/>
    </location>
</feature>
<dbReference type="SUPFAM" id="SSF57535">
    <property type="entry name" value="Complement control module/SCR domain"/>
    <property type="match status" value="4"/>
</dbReference>
<dbReference type="InterPro" id="IPR000436">
    <property type="entry name" value="Sushi_SCR_CCP_dom"/>
</dbReference>
<sequence length="361" mass="40425">MTLCCSPSREVTLSTTILENWAVDRTSRGFPVIGVTTCSIRGWFFTNSRVESGRSREVLTPLQCSKPASRQNMHLKDEYILKDTFEDGSTVVFVCDAGYTSAGGSGSIKCTAGIWSPVQLTCERKSCGSLGEVTNGQVSYPEGVQFGDKALITCNIGHILVGKSEIKCEIQGWSARLPTCEVVKCLQPSSIANGTFVPLKEDYAYRDVVEYSCNKGYTLNGSRQLICEENEKFKPSPPSCVWVECKDPVIPNAEYIDGSRPPHRHMATVIYNCKPGYKMIGQNTLTCNISSQWYPRIPECISNTLKMLVVFIKGKKLLYKYGIRQLAHEWVRSYLKDREQFLEVNICFAQYQLWSTSRIGS</sequence>
<proteinExistence type="predicted"/>
<dbReference type="STRING" id="32473.ENSXCOP00000003990"/>
<dbReference type="AlphaFoldDB" id="A0A3B5L0Y8"/>
<evidence type="ECO:0000259" key="6">
    <source>
        <dbReference type="PROSITE" id="PS50923"/>
    </source>
</evidence>
<comment type="caution">
    <text evidence="5">Lacks conserved residue(s) required for the propagation of feature annotation.</text>
</comment>
<dbReference type="FunFam" id="2.10.70.10:FF:000014">
    <property type="entry name" value="Membrane cofactor protein"/>
    <property type="match status" value="2"/>
</dbReference>
<dbReference type="PANTHER" id="PTHR45656:SF4">
    <property type="entry name" value="PROTEIN CBR-CLEC-78"/>
    <property type="match status" value="1"/>
</dbReference>
<feature type="disulfide bond" evidence="5">
    <location>
        <begin position="213"/>
        <end position="240"/>
    </location>
</feature>
<feature type="disulfide bond" evidence="5">
    <location>
        <begin position="273"/>
        <end position="300"/>
    </location>
</feature>
<evidence type="ECO:0000256" key="4">
    <source>
        <dbReference type="ARBA" id="ARBA00023157"/>
    </source>
</evidence>
<keyword evidence="1 5" id="KW-0768">Sushi</keyword>
<evidence type="ECO:0000313" key="8">
    <source>
        <dbReference type="Proteomes" id="UP000261380"/>
    </source>
</evidence>
<reference evidence="7" key="1">
    <citation type="submission" date="2025-08" db="UniProtKB">
        <authorList>
            <consortium name="Ensembl"/>
        </authorList>
    </citation>
    <scope>IDENTIFICATION</scope>
</reference>
<evidence type="ECO:0000256" key="3">
    <source>
        <dbReference type="ARBA" id="ARBA00022737"/>
    </source>
</evidence>
<feature type="disulfide bond" evidence="5">
    <location>
        <begin position="95"/>
        <end position="122"/>
    </location>
</feature>
<keyword evidence="4 5" id="KW-1015">Disulfide bond</keyword>
<keyword evidence="3" id="KW-0677">Repeat</keyword>
<dbReference type="Pfam" id="PF00084">
    <property type="entry name" value="Sushi"/>
    <property type="match status" value="4"/>
</dbReference>
<dbReference type="GeneTree" id="ENSGT00940000154967"/>
<dbReference type="InterPro" id="IPR035976">
    <property type="entry name" value="Sushi/SCR/CCP_sf"/>
</dbReference>
<keyword evidence="8" id="KW-1185">Reference proteome</keyword>
<evidence type="ECO:0000256" key="2">
    <source>
        <dbReference type="ARBA" id="ARBA00022729"/>
    </source>
</evidence>
<name>A0A3B5L0Y8_9TELE</name>
<dbReference type="PANTHER" id="PTHR45656">
    <property type="entry name" value="PROTEIN CBR-CLEC-78"/>
    <property type="match status" value="1"/>
</dbReference>
<dbReference type="Gene3D" id="2.10.70.10">
    <property type="entry name" value="Complement Module, domain 1"/>
    <property type="match status" value="4"/>
</dbReference>
<protein>
    <recommendedName>
        <fullName evidence="6">Sushi domain-containing protein</fullName>
    </recommendedName>
</protein>
<dbReference type="PROSITE" id="PS50923">
    <property type="entry name" value="SUSHI"/>
    <property type="match status" value="4"/>
</dbReference>
<accession>A0A3B5L0Y8</accession>
<organism evidence="7 8">
    <name type="scientific">Xiphophorus couchianus</name>
    <name type="common">Monterrey platyfish</name>
    <dbReference type="NCBI Taxonomy" id="32473"/>
    <lineage>
        <taxon>Eukaryota</taxon>
        <taxon>Metazoa</taxon>
        <taxon>Chordata</taxon>
        <taxon>Craniata</taxon>
        <taxon>Vertebrata</taxon>
        <taxon>Euteleostomi</taxon>
        <taxon>Actinopterygii</taxon>
        <taxon>Neopterygii</taxon>
        <taxon>Teleostei</taxon>
        <taxon>Neoteleostei</taxon>
        <taxon>Acanthomorphata</taxon>
        <taxon>Ovalentaria</taxon>
        <taxon>Atherinomorphae</taxon>
        <taxon>Cyprinodontiformes</taxon>
        <taxon>Poeciliidae</taxon>
        <taxon>Poeciliinae</taxon>
        <taxon>Xiphophorus</taxon>
    </lineage>
</organism>
<dbReference type="Proteomes" id="UP000261380">
    <property type="component" value="Unplaced"/>
</dbReference>
<feature type="domain" description="Sushi" evidence="6">
    <location>
        <begin position="243"/>
        <end position="302"/>
    </location>
</feature>
<feature type="domain" description="Sushi" evidence="6">
    <location>
        <begin position="183"/>
        <end position="242"/>
    </location>
</feature>
<reference evidence="7" key="2">
    <citation type="submission" date="2025-09" db="UniProtKB">
        <authorList>
            <consortium name="Ensembl"/>
        </authorList>
    </citation>
    <scope>IDENTIFICATION</scope>
</reference>
<feature type="domain" description="Sushi" evidence="6">
    <location>
        <begin position="62"/>
        <end position="124"/>
    </location>
</feature>
<dbReference type="Ensembl" id="ENSXCOT00000004034.1">
    <property type="protein sequence ID" value="ENSXCOP00000003990.1"/>
    <property type="gene ID" value="ENSXCOG00000003134.1"/>
</dbReference>
<evidence type="ECO:0000256" key="1">
    <source>
        <dbReference type="ARBA" id="ARBA00022659"/>
    </source>
</evidence>